<evidence type="ECO:0000256" key="5">
    <source>
        <dbReference type="ARBA" id="ARBA00023242"/>
    </source>
</evidence>
<feature type="domain" description="TF-B3" evidence="6">
    <location>
        <begin position="378"/>
        <end position="474"/>
    </location>
</feature>
<dbReference type="Gene3D" id="2.40.330.10">
    <property type="entry name" value="DNA-binding pseudobarrel domain"/>
    <property type="match status" value="5"/>
</dbReference>
<dbReference type="Proteomes" id="UP000230069">
    <property type="component" value="Unassembled WGS sequence"/>
</dbReference>
<keyword evidence="2" id="KW-0805">Transcription regulation</keyword>
<organism evidence="7 8">
    <name type="scientific">Aquilegia coerulea</name>
    <name type="common">Rocky mountain columbine</name>
    <dbReference type="NCBI Taxonomy" id="218851"/>
    <lineage>
        <taxon>Eukaryota</taxon>
        <taxon>Viridiplantae</taxon>
        <taxon>Streptophyta</taxon>
        <taxon>Embryophyta</taxon>
        <taxon>Tracheophyta</taxon>
        <taxon>Spermatophyta</taxon>
        <taxon>Magnoliopsida</taxon>
        <taxon>Ranunculales</taxon>
        <taxon>Ranunculaceae</taxon>
        <taxon>Thalictroideae</taxon>
        <taxon>Aquilegia</taxon>
    </lineage>
</organism>
<dbReference type="OrthoDB" id="1666376at2759"/>
<evidence type="ECO:0000256" key="4">
    <source>
        <dbReference type="ARBA" id="ARBA00023163"/>
    </source>
</evidence>
<feature type="domain" description="TF-B3" evidence="6">
    <location>
        <begin position="131"/>
        <end position="227"/>
    </location>
</feature>
<evidence type="ECO:0000259" key="6">
    <source>
        <dbReference type="PROSITE" id="PS50863"/>
    </source>
</evidence>
<keyword evidence="5" id="KW-0539">Nucleus</keyword>
<protein>
    <recommendedName>
        <fullName evidence="6">TF-B3 domain-containing protein</fullName>
    </recommendedName>
</protein>
<comment type="subcellular location">
    <subcellularLocation>
        <location evidence="1">Nucleus</location>
    </subcellularLocation>
</comment>
<dbReference type="EMBL" id="KZ305027">
    <property type="protein sequence ID" value="PIA52393.1"/>
    <property type="molecule type" value="Genomic_DNA"/>
</dbReference>
<evidence type="ECO:0000256" key="2">
    <source>
        <dbReference type="ARBA" id="ARBA00023015"/>
    </source>
</evidence>
<dbReference type="Pfam" id="PF02362">
    <property type="entry name" value="B3"/>
    <property type="match status" value="5"/>
</dbReference>
<evidence type="ECO:0000313" key="7">
    <source>
        <dbReference type="EMBL" id="PIA52393.1"/>
    </source>
</evidence>
<reference evidence="7 8" key="1">
    <citation type="submission" date="2017-09" db="EMBL/GenBank/DDBJ databases">
        <title>WGS assembly of Aquilegia coerulea Goldsmith.</title>
        <authorList>
            <person name="Hodges S."/>
            <person name="Kramer E."/>
            <person name="Nordborg M."/>
            <person name="Tomkins J."/>
            <person name="Borevitz J."/>
            <person name="Derieg N."/>
            <person name="Yan J."/>
            <person name="Mihaltcheva S."/>
            <person name="Hayes R.D."/>
            <person name="Rokhsar D."/>
        </authorList>
    </citation>
    <scope>NUCLEOTIDE SEQUENCE [LARGE SCALE GENOMIC DNA]</scope>
    <source>
        <strain evidence="8">cv. Goldsmith</strain>
    </source>
</reference>
<dbReference type="AlphaFoldDB" id="A0A2G5E9G3"/>
<sequence length="623" mass="71099">MDSMLHHTSNIPNFFKVMVGDFQKKLSLPKALTLCFKPKVPKMFTLISPTGSSWMVSVKRVDKDFFLANGWKTFAEDYALELGEFVVFRYKGDNAFSVKVFGKNACEKEVPSTNKNIEEVANHVTSKYPMFTTTVPKGDLTWYTTLIIPKLFAKKYLKNNHLGLTRDVTLRVTTGGTWNLRYSVGVHRRLIGGWKTFVVGNNLKARDILVFELVDRNPIQMNCLPTDYIKNFNGDVPKQFILTSSTRRFWEVFVKKIDNNLFLSEQWPIFAKDNALEFGDLLVFIYNGNLEFRVKIFGSNACEKDVELALKNNVESDFYLREEKEGNDRGIPDKLHSPDILKCYKRRRTAEAAVTDKVTSLPNSMSIKTERSEVMEVGLSFNATFQPSRKYKIGIPNEIVKEKGLSVKDKMLLLDPCGRSWPVTIYCWSKGRTFLTAGWPAFCKANRLNTNDTCHFQFIDGVDNAIRVEIFRTRTPPPIAKQASAGVKMSTAIPREVIEAPTRKRPGEFVDDRVIHNGKQESLLMTDCSNNDEQTMSTAPNVAVLPSAFAKKHMKHAPRGVILRDSNGGTWHAQYKIGSHHKLNMGWKTFVFDNHLKECDVCIFELVDENLTHYELKVTIIRH</sequence>
<dbReference type="InterPro" id="IPR050655">
    <property type="entry name" value="Plant_B3_domain"/>
</dbReference>
<dbReference type="PANTHER" id="PTHR31920:SF135">
    <property type="entry name" value="B3 DOMAIN-CONTAINING PROTEIN OS03G0621600-RELATED"/>
    <property type="match status" value="1"/>
</dbReference>
<dbReference type="InterPro" id="IPR015300">
    <property type="entry name" value="DNA-bd_pseudobarrel_sf"/>
</dbReference>
<dbReference type="SUPFAM" id="SSF101936">
    <property type="entry name" value="DNA-binding pseudobarrel domain"/>
    <property type="match status" value="5"/>
</dbReference>
<feature type="domain" description="TF-B3" evidence="6">
    <location>
        <begin position="11"/>
        <end position="104"/>
    </location>
</feature>
<evidence type="ECO:0000313" key="8">
    <source>
        <dbReference type="Proteomes" id="UP000230069"/>
    </source>
</evidence>
<accession>A0A2G5E9G3</accession>
<dbReference type="STRING" id="218851.A0A2G5E9G3"/>
<dbReference type="SMART" id="SM01019">
    <property type="entry name" value="B3"/>
    <property type="match status" value="5"/>
</dbReference>
<keyword evidence="3" id="KW-0238">DNA-binding</keyword>
<evidence type="ECO:0000256" key="3">
    <source>
        <dbReference type="ARBA" id="ARBA00023125"/>
    </source>
</evidence>
<dbReference type="InterPro" id="IPR003340">
    <property type="entry name" value="B3_DNA-bd"/>
</dbReference>
<proteinExistence type="predicted"/>
<feature type="domain" description="TF-B3" evidence="6">
    <location>
        <begin position="528"/>
        <end position="623"/>
    </location>
</feature>
<dbReference type="FunCoup" id="A0A2G5E9G3">
    <property type="interactions" value="477"/>
</dbReference>
<dbReference type="InParanoid" id="A0A2G5E9G3"/>
<dbReference type="PROSITE" id="PS50863">
    <property type="entry name" value="B3"/>
    <property type="match status" value="5"/>
</dbReference>
<evidence type="ECO:0000256" key="1">
    <source>
        <dbReference type="ARBA" id="ARBA00004123"/>
    </source>
</evidence>
<gene>
    <name evidence="7" type="ORF">AQUCO_01000338v1</name>
</gene>
<dbReference type="CDD" id="cd10017">
    <property type="entry name" value="B3_DNA"/>
    <property type="match status" value="5"/>
</dbReference>
<dbReference type="PANTHER" id="PTHR31920">
    <property type="entry name" value="B3 DOMAIN-CONTAINING"/>
    <property type="match status" value="1"/>
</dbReference>
<feature type="domain" description="TF-B3" evidence="6">
    <location>
        <begin position="237"/>
        <end position="300"/>
    </location>
</feature>
<name>A0A2G5E9G3_AQUCA</name>
<dbReference type="GO" id="GO:0005634">
    <property type="term" value="C:nucleus"/>
    <property type="evidence" value="ECO:0007669"/>
    <property type="project" value="UniProtKB-SubCell"/>
</dbReference>
<keyword evidence="8" id="KW-1185">Reference proteome</keyword>
<keyword evidence="4" id="KW-0804">Transcription</keyword>
<dbReference type="GO" id="GO:0003677">
    <property type="term" value="F:DNA binding"/>
    <property type="evidence" value="ECO:0007669"/>
    <property type="project" value="UniProtKB-KW"/>
</dbReference>